<gene>
    <name evidence="1" type="ORF">C9J52_18190</name>
</gene>
<accession>A0ABX5GN27</accession>
<sequence>MQILDCEIKVLELDQPVGQKRFRGIAFEFCVDEKWLEPQLSIGEALAITQDDAQKLIELKVKKLAEEHGYIYHPFSNV</sequence>
<dbReference type="EMBL" id="PYOP01000042">
    <property type="protein sequence ID" value="PSW92416.1"/>
    <property type="molecule type" value="Genomic_DNA"/>
</dbReference>
<evidence type="ECO:0000313" key="2">
    <source>
        <dbReference type="Proteomes" id="UP000241190"/>
    </source>
</evidence>
<keyword evidence="2" id="KW-1185">Reference proteome</keyword>
<name>A0ABX5GN27_9GAMM</name>
<dbReference type="Proteomes" id="UP000241190">
    <property type="component" value="Unassembled WGS sequence"/>
</dbReference>
<reference evidence="1 2" key="1">
    <citation type="submission" date="2018-03" db="EMBL/GenBank/DDBJ databases">
        <title>Whole genome sequencing of Histamine producing bacteria.</title>
        <authorList>
            <person name="Butler K."/>
        </authorList>
    </citation>
    <scope>NUCLEOTIDE SEQUENCE [LARGE SCALE GENOMIC DNA]</scope>
    <source>
        <strain evidence="1 2">ATCC 51761</strain>
    </source>
</reference>
<protein>
    <recommendedName>
        <fullName evidence="3">DUF1488 domain-containing protein</fullName>
    </recommendedName>
</protein>
<evidence type="ECO:0000313" key="1">
    <source>
        <dbReference type="EMBL" id="PSW92416.1"/>
    </source>
</evidence>
<evidence type="ECO:0008006" key="3">
    <source>
        <dbReference type="Google" id="ProtNLM"/>
    </source>
</evidence>
<organism evidence="1 2">
    <name type="scientific">Photobacterium iliopiscarium</name>
    <dbReference type="NCBI Taxonomy" id="56192"/>
    <lineage>
        <taxon>Bacteria</taxon>
        <taxon>Pseudomonadati</taxon>
        <taxon>Pseudomonadota</taxon>
        <taxon>Gammaproteobacteria</taxon>
        <taxon>Vibrionales</taxon>
        <taxon>Vibrionaceae</taxon>
        <taxon>Photobacterium</taxon>
    </lineage>
</organism>
<proteinExistence type="predicted"/>
<comment type="caution">
    <text evidence="1">The sequence shown here is derived from an EMBL/GenBank/DDBJ whole genome shotgun (WGS) entry which is preliminary data.</text>
</comment>